<feature type="binding site" evidence="7">
    <location>
        <position position="47"/>
    </location>
    <ligand>
        <name>ATP</name>
        <dbReference type="ChEBI" id="CHEBI:30616"/>
    </ligand>
</feature>
<evidence type="ECO:0000256" key="2">
    <source>
        <dbReference type="ARBA" id="ARBA00012513"/>
    </source>
</evidence>
<keyword evidence="8" id="KW-0472">Membrane</keyword>
<dbReference type="EMBL" id="JAKLTQ010000009">
    <property type="protein sequence ID" value="MCG2622821.1"/>
    <property type="molecule type" value="Genomic_DNA"/>
</dbReference>
<keyword evidence="10" id="KW-0723">Serine/threonine-protein kinase</keyword>
<dbReference type="PANTHER" id="PTHR43671:SF13">
    <property type="entry name" value="SERINE_THREONINE-PROTEIN KINASE NEK2"/>
    <property type="match status" value="1"/>
</dbReference>
<evidence type="ECO:0000313" key="11">
    <source>
        <dbReference type="Proteomes" id="UP001165368"/>
    </source>
</evidence>
<comment type="similarity">
    <text evidence="1">Belongs to the protein kinase superfamily. NEK Ser/Thr protein kinase family. NIMA subfamily.</text>
</comment>
<dbReference type="CDD" id="cd14014">
    <property type="entry name" value="STKc_PknB_like"/>
    <property type="match status" value="1"/>
</dbReference>
<dbReference type="EC" id="2.7.11.1" evidence="2"/>
<dbReference type="PROSITE" id="PS00107">
    <property type="entry name" value="PROTEIN_KINASE_ATP"/>
    <property type="match status" value="1"/>
</dbReference>
<dbReference type="PANTHER" id="PTHR43671">
    <property type="entry name" value="SERINE/THREONINE-PROTEIN KINASE NEK"/>
    <property type="match status" value="1"/>
</dbReference>
<sequence>MDENLAPEPSNSLLGGRYRLGPVIGRGGMGAVHRGLDQVLDREVAVKVFGPDQMDPGQLRWQQQEIAMLARLNHPGLVALYDAGSSPCDGGTLCWLVMELIPGADLGLYLEFGPLDLGATARIGAELADALHYIHRCNVVHRDVKPGNIVMARYFDDDGPRPKLADFGIAKTMDAVQLAYADTSLGTAGYLSPEQVTGADVGPASDVYSLGLVLLQCLTGRVEYPGPAMESALARLARPPGIPASLDPHMAGLLEAMTATEPRRRPDCLEAARTLRRIAGRDEAPAGRDWPAAGWEGAAAGWEEPAAGWEGAAVGWGEPAAGWDRPPAGRDADTAVYRPAPTARLFAEEAPDSAGPAPAPILPALEANQLTNATQAWPWLPLSDLPAWQPLPDDGFTRSGSRPTRGLPGRLLRLALGAAVVLIFASAALVFGAALLGPALSGLGPSPSPAVPAQLEDHLRQLEGSLTP</sequence>
<keyword evidence="6 7" id="KW-0067">ATP-binding</keyword>
<dbReference type="Pfam" id="PF00069">
    <property type="entry name" value="Pkinase"/>
    <property type="match status" value="1"/>
</dbReference>
<dbReference type="InterPro" id="IPR017441">
    <property type="entry name" value="Protein_kinase_ATP_BS"/>
</dbReference>
<evidence type="ECO:0000256" key="3">
    <source>
        <dbReference type="ARBA" id="ARBA00022679"/>
    </source>
</evidence>
<keyword evidence="11" id="KW-1185">Reference proteome</keyword>
<dbReference type="SMART" id="SM00220">
    <property type="entry name" value="S_TKc"/>
    <property type="match status" value="1"/>
</dbReference>
<gene>
    <name evidence="10" type="ORF">LVY72_13010</name>
</gene>
<evidence type="ECO:0000256" key="7">
    <source>
        <dbReference type="PROSITE-ProRule" id="PRU10141"/>
    </source>
</evidence>
<dbReference type="InterPro" id="IPR000719">
    <property type="entry name" value="Prot_kinase_dom"/>
</dbReference>
<comment type="caution">
    <text evidence="10">The sequence shown here is derived from an EMBL/GenBank/DDBJ whole genome shotgun (WGS) entry which is preliminary data.</text>
</comment>
<organism evidence="10 11">
    <name type="scientific">Arthrobacter hankyongi</name>
    <dbReference type="NCBI Taxonomy" id="2904801"/>
    <lineage>
        <taxon>Bacteria</taxon>
        <taxon>Bacillati</taxon>
        <taxon>Actinomycetota</taxon>
        <taxon>Actinomycetes</taxon>
        <taxon>Micrococcales</taxon>
        <taxon>Micrococcaceae</taxon>
        <taxon>Arthrobacter</taxon>
    </lineage>
</organism>
<dbReference type="Gene3D" id="1.10.510.10">
    <property type="entry name" value="Transferase(Phosphotransferase) domain 1"/>
    <property type="match status" value="1"/>
</dbReference>
<dbReference type="Proteomes" id="UP001165368">
    <property type="component" value="Unassembled WGS sequence"/>
</dbReference>
<proteinExistence type="inferred from homology"/>
<evidence type="ECO:0000256" key="6">
    <source>
        <dbReference type="ARBA" id="ARBA00022840"/>
    </source>
</evidence>
<evidence type="ECO:0000256" key="8">
    <source>
        <dbReference type="SAM" id="Phobius"/>
    </source>
</evidence>
<keyword evidence="8" id="KW-1133">Transmembrane helix</keyword>
<dbReference type="InterPro" id="IPR050660">
    <property type="entry name" value="NEK_Ser/Thr_kinase"/>
</dbReference>
<feature type="transmembrane region" description="Helical" evidence="8">
    <location>
        <begin position="411"/>
        <end position="436"/>
    </location>
</feature>
<dbReference type="InterPro" id="IPR011009">
    <property type="entry name" value="Kinase-like_dom_sf"/>
</dbReference>
<dbReference type="GO" id="GO:0004674">
    <property type="term" value="F:protein serine/threonine kinase activity"/>
    <property type="evidence" value="ECO:0007669"/>
    <property type="project" value="UniProtKB-KW"/>
</dbReference>
<dbReference type="RefSeq" id="WP_237821508.1">
    <property type="nucleotide sequence ID" value="NZ_JAKLTQ010000009.1"/>
</dbReference>
<accession>A0ABS9L866</accession>
<dbReference type="SUPFAM" id="SSF56112">
    <property type="entry name" value="Protein kinase-like (PK-like)"/>
    <property type="match status" value="1"/>
</dbReference>
<protein>
    <recommendedName>
        <fullName evidence="2">non-specific serine/threonine protein kinase</fullName>
        <ecNumber evidence="2">2.7.11.1</ecNumber>
    </recommendedName>
</protein>
<evidence type="ECO:0000256" key="5">
    <source>
        <dbReference type="ARBA" id="ARBA00022777"/>
    </source>
</evidence>
<keyword evidence="5 10" id="KW-0418">Kinase</keyword>
<evidence type="ECO:0000259" key="9">
    <source>
        <dbReference type="PROSITE" id="PS50011"/>
    </source>
</evidence>
<feature type="domain" description="Protein kinase" evidence="9">
    <location>
        <begin position="18"/>
        <end position="278"/>
    </location>
</feature>
<name>A0ABS9L866_9MICC</name>
<dbReference type="PROSITE" id="PS50011">
    <property type="entry name" value="PROTEIN_KINASE_DOM"/>
    <property type="match status" value="1"/>
</dbReference>
<dbReference type="InterPro" id="IPR008271">
    <property type="entry name" value="Ser/Thr_kinase_AS"/>
</dbReference>
<dbReference type="Gene3D" id="3.30.200.20">
    <property type="entry name" value="Phosphorylase Kinase, domain 1"/>
    <property type="match status" value="1"/>
</dbReference>
<keyword evidence="3" id="KW-0808">Transferase</keyword>
<evidence type="ECO:0000313" key="10">
    <source>
        <dbReference type="EMBL" id="MCG2622821.1"/>
    </source>
</evidence>
<dbReference type="PROSITE" id="PS00108">
    <property type="entry name" value="PROTEIN_KINASE_ST"/>
    <property type="match status" value="1"/>
</dbReference>
<keyword evidence="4 7" id="KW-0547">Nucleotide-binding</keyword>
<reference evidence="10" key="1">
    <citation type="submission" date="2022-01" db="EMBL/GenBank/DDBJ databases">
        <authorList>
            <person name="Jo J.-H."/>
            <person name="Im W.-T."/>
        </authorList>
    </citation>
    <scope>NUCLEOTIDE SEQUENCE</scope>
    <source>
        <strain evidence="10">I2-34</strain>
    </source>
</reference>
<keyword evidence="8" id="KW-0812">Transmembrane</keyword>
<evidence type="ECO:0000256" key="4">
    <source>
        <dbReference type="ARBA" id="ARBA00022741"/>
    </source>
</evidence>
<evidence type="ECO:0000256" key="1">
    <source>
        <dbReference type="ARBA" id="ARBA00010886"/>
    </source>
</evidence>